<organism evidence="10 11">
    <name type="scientific">Rheinheimera mesophila</name>
    <dbReference type="NCBI Taxonomy" id="1547515"/>
    <lineage>
        <taxon>Bacteria</taxon>
        <taxon>Pseudomonadati</taxon>
        <taxon>Pseudomonadota</taxon>
        <taxon>Gammaproteobacteria</taxon>
        <taxon>Chromatiales</taxon>
        <taxon>Chromatiaceae</taxon>
        <taxon>Rheinheimera</taxon>
    </lineage>
</organism>
<dbReference type="Gene3D" id="2.115.10.20">
    <property type="entry name" value="Glycosyl hydrolase domain, family 43"/>
    <property type="match status" value="1"/>
</dbReference>
<evidence type="ECO:0000259" key="9">
    <source>
        <dbReference type="SMART" id="SM00458"/>
    </source>
</evidence>
<dbReference type="InterPro" id="IPR000772">
    <property type="entry name" value="Ricin_B_lectin"/>
</dbReference>
<keyword evidence="3 7" id="KW-0378">Hydrolase</keyword>
<comment type="pathway">
    <text evidence="1">Glycan metabolism; L-arabinan degradation.</text>
</comment>
<evidence type="ECO:0000256" key="3">
    <source>
        <dbReference type="ARBA" id="ARBA00022801"/>
    </source>
</evidence>
<sequence>MQQHNIRPPACWRFGLLGLLSVFCAAVQAVTITGVPNSHDPAGLIKDGDTYFHFTTGQGIWYSTSTNLTHWSATSSPVFPSGWPAWINTAVPGFTGAFWAPDVIQMKGYYYLYYSVSTFGSSRSAIGVARTVSLKNPNWQDLGMVVSSSGASTDINAIDPALFRDHDGRIYLSYGSFFGGLGLVEINPATGKTLGNVQQIYGGNHQSIEAPYISRQGNYYYLYLNRGACCQGSNSSYYIQVARSTSVWGPYQEERSLLPNQSGNYKGPGHIGVLKDSGCQYVSTHYYDLNDGGNAKLDLLKMSFSTGWPSLTRNFTVASCGGVSEGTYRIKARHSGKYLSVDNASAAHGAMIEQYSLSSGLHQQWQLISLGDGSYSLINSHSGQALDVWELSTAAGASIAQWPYWGGAGQRWLLEDAGNGYSRIRSVLSNQVLDVSGASTANDAKVLQWTVTGGTNQQWLLERL</sequence>
<dbReference type="SUPFAM" id="SSF75005">
    <property type="entry name" value="Arabinanase/levansucrase/invertase"/>
    <property type="match status" value="1"/>
</dbReference>
<dbReference type="PANTHER" id="PTHR43301:SF3">
    <property type="entry name" value="ARABINAN ENDO-1,5-ALPHA-L-ARABINOSIDASE A-RELATED"/>
    <property type="match status" value="1"/>
</dbReference>
<dbReference type="SMART" id="SM00458">
    <property type="entry name" value="RICIN"/>
    <property type="match status" value="1"/>
</dbReference>
<accession>A0A3P3QQG5</accession>
<protein>
    <submittedName>
        <fullName evidence="10">Beta-xylosidase</fullName>
    </submittedName>
</protein>
<dbReference type="GO" id="GO:0004553">
    <property type="term" value="F:hydrolase activity, hydrolyzing O-glycosyl compounds"/>
    <property type="evidence" value="ECO:0007669"/>
    <property type="project" value="InterPro"/>
</dbReference>
<feature type="chain" id="PRO_5018763711" evidence="8">
    <location>
        <begin position="30"/>
        <end position="464"/>
    </location>
</feature>
<feature type="signal peptide" evidence="8">
    <location>
        <begin position="1"/>
        <end position="29"/>
    </location>
</feature>
<evidence type="ECO:0000256" key="7">
    <source>
        <dbReference type="RuleBase" id="RU361187"/>
    </source>
</evidence>
<dbReference type="InterPro" id="IPR035992">
    <property type="entry name" value="Ricin_B-like_lectins"/>
</dbReference>
<comment type="similarity">
    <text evidence="2 7">Belongs to the glycosyl hydrolase 43 family.</text>
</comment>
<dbReference type="GO" id="GO:0005975">
    <property type="term" value="P:carbohydrate metabolic process"/>
    <property type="evidence" value="ECO:0007669"/>
    <property type="project" value="InterPro"/>
</dbReference>
<keyword evidence="8" id="KW-0732">Signal</keyword>
<dbReference type="OrthoDB" id="9801455at2"/>
<evidence type="ECO:0000256" key="8">
    <source>
        <dbReference type="SAM" id="SignalP"/>
    </source>
</evidence>
<evidence type="ECO:0000313" key="11">
    <source>
        <dbReference type="Proteomes" id="UP000276260"/>
    </source>
</evidence>
<feature type="active site" description="Proton acceptor" evidence="5">
    <location>
        <position position="40"/>
    </location>
</feature>
<dbReference type="CDD" id="cd08998">
    <property type="entry name" value="GH43_Arb43a-like"/>
    <property type="match status" value="1"/>
</dbReference>
<evidence type="ECO:0000256" key="1">
    <source>
        <dbReference type="ARBA" id="ARBA00004834"/>
    </source>
</evidence>
<feature type="site" description="Important for catalytic activity, responsible for pKa modulation of the active site Glu and correct orientation of both the proton donor and substrate" evidence="6">
    <location>
        <position position="159"/>
    </location>
</feature>
<dbReference type="Proteomes" id="UP000276260">
    <property type="component" value="Unassembled WGS sequence"/>
</dbReference>
<dbReference type="CDD" id="cd00161">
    <property type="entry name" value="beta-trefoil_Ricin-like"/>
    <property type="match status" value="1"/>
</dbReference>
<comment type="caution">
    <text evidence="10">The sequence shown here is derived from an EMBL/GenBank/DDBJ whole genome shotgun (WGS) entry which is preliminary data.</text>
</comment>
<evidence type="ECO:0000256" key="2">
    <source>
        <dbReference type="ARBA" id="ARBA00009865"/>
    </source>
</evidence>
<evidence type="ECO:0000256" key="4">
    <source>
        <dbReference type="ARBA" id="ARBA00023295"/>
    </source>
</evidence>
<evidence type="ECO:0000256" key="6">
    <source>
        <dbReference type="PIRSR" id="PIRSR606710-2"/>
    </source>
</evidence>
<name>A0A3P3QQG5_9GAMM</name>
<dbReference type="InterPro" id="IPR023296">
    <property type="entry name" value="Glyco_hydro_beta-prop_sf"/>
</dbReference>
<dbReference type="RefSeq" id="WP_046518183.1">
    <property type="nucleotide sequence ID" value="NZ_LAVS01000001.1"/>
</dbReference>
<dbReference type="PANTHER" id="PTHR43301">
    <property type="entry name" value="ARABINAN ENDO-1,5-ALPHA-L-ARABINOSIDASE"/>
    <property type="match status" value="1"/>
</dbReference>
<dbReference type="Pfam" id="PF14200">
    <property type="entry name" value="RicinB_lectin_2"/>
    <property type="match status" value="2"/>
</dbReference>
<dbReference type="PROSITE" id="PS50231">
    <property type="entry name" value="RICIN_B_LECTIN"/>
    <property type="match status" value="1"/>
</dbReference>
<reference evidence="10 11" key="1">
    <citation type="submission" date="2018-11" db="EMBL/GenBank/DDBJ databases">
        <title>Draft genome analysis of Rheinheimera mesophila isolated from an industrial waste site.</title>
        <authorList>
            <person name="Yu Q."/>
            <person name="Qi Y."/>
            <person name="Zhang H."/>
            <person name="Lu Y."/>
            <person name="Pu J."/>
        </authorList>
    </citation>
    <scope>NUCLEOTIDE SEQUENCE [LARGE SCALE GENOMIC DNA]</scope>
    <source>
        <strain evidence="10 11">IITR13</strain>
    </source>
</reference>
<feature type="active site" description="Proton donor" evidence="5">
    <location>
        <position position="209"/>
    </location>
</feature>
<dbReference type="AlphaFoldDB" id="A0A3P3QQG5"/>
<keyword evidence="11" id="KW-1185">Reference proteome</keyword>
<dbReference type="EMBL" id="RRCF01000001">
    <property type="protein sequence ID" value="RRJ23501.1"/>
    <property type="molecule type" value="Genomic_DNA"/>
</dbReference>
<evidence type="ECO:0000313" key="10">
    <source>
        <dbReference type="EMBL" id="RRJ23501.1"/>
    </source>
</evidence>
<proteinExistence type="inferred from homology"/>
<dbReference type="Gene3D" id="2.80.10.50">
    <property type="match status" value="3"/>
</dbReference>
<dbReference type="InterPro" id="IPR006710">
    <property type="entry name" value="Glyco_hydro_43"/>
</dbReference>
<dbReference type="InterPro" id="IPR050727">
    <property type="entry name" value="GH43_arabinanases"/>
</dbReference>
<feature type="domain" description="Ricin B lectin" evidence="9">
    <location>
        <begin position="325"/>
        <end position="462"/>
    </location>
</feature>
<dbReference type="SUPFAM" id="SSF50370">
    <property type="entry name" value="Ricin B-like lectins"/>
    <property type="match status" value="1"/>
</dbReference>
<keyword evidence="4 7" id="KW-0326">Glycosidase</keyword>
<evidence type="ECO:0000256" key="5">
    <source>
        <dbReference type="PIRSR" id="PIRSR606710-1"/>
    </source>
</evidence>
<gene>
    <name evidence="10" type="ORF">EIK76_05390</name>
</gene>
<dbReference type="Pfam" id="PF04616">
    <property type="entry name" value="Glyco_hydro_43"/>
    <property type="match status" value="1"/>
</dbReference>